<dbReference type="Pfam" id="PF19895">
    <property type="entry name" value="DUF6368"/>
    <property type="match status" value="1"/>
</dbReference>
<evidence type="ECO:0000313" key="1">
    <source>
        <dbReference type="EMBL" id="PQJ10304.1"/>
    </source>
</evidence>
<dbReference type="OrthoDB" id="9804592at2"/>
<dbReference type="EMBL" id="PPSL01000004">
    <property type="protein sequence ID" value="PQJ10304.1"/>
    <property type="molecule type" value="Genomic_DNA"/>
</dbReference>
<dbReference type="InterPro" id="IPR045948">
    <property type="entry name" value="DUF6368"/>
</dbReference>
<comment type="caution">
    <text evidence="1">The sequence shown here is derived from an EMBL/GenBank/DDBJ whole genome shotgun (WGS) entry which is preliminary data.</text>
</comment>
<reference evidence="1 2" key="1">
    <citation type="submission" date="2018-01" db="EMBL/GenBank/DDBJ databases">
        <title>A novel member of the phylum Bacteroidetes isolated from glacier ice.</title>
        <authorList>
            <person name="Liu Q."/>
            <person name="Xin Y.-H."/>
        </authorList>
    </citation>
    <scope>NUCLEOTIDE SEQUENCE [LARGE SCALE GENOMIC DNA]</scope>
    <source>
        <strain evidence="1 2">RB1R16</strain>
    </source>
</reference>
<name>A0A2S7SU77_9BACT</name>
<organism evidence="1 2">
    <name type="scientific">Flavipsychrobacter stenotrophus</name>
    <dbReference type="NCBI Taxonomy" id="2077091"/>
    <lineage>
        <taxon>Bacteria</taxon>
        <taxon>Pseudomonadati</taxon>
        <taxon>Bacteroidota</taxon>
        <taxon>Chitinophagia</taxon>
        <taxon>Chitinophagales</taxon>
        <taxon>Chitinophagaceae</taxon>
        <taxon>Flavipsychrobacter</taxon>
    </lineage>
</organism>
<dbReference type="AlphaFoldDB" id="A0A2S7SU77"/>
<protein>
    <submittedName>
        <fullName evidence="1">Uncharacterized protein</fullName>
    </submittedName>
</protein>
<dbReference type="RefSeq" id="WP_105040313.1">
    <property type="nucleotide sequence ID" value="NZ_PPSL01000004.1"/>
</dbReference>
<dbReference type="Proteomes" id="UP000239872">
    <property type="component" value="Unassembled WGS sequence"/>
</dbReference>
<gene>
    <name evidence="1" type="ORF">CJD36_016615</name>
</gene>
<keyword evidence="2" id="KW-1185">Reference proteome</keyword>
<sequence length="185" mass="21202">MGPVCSILLEQPLSDRQIAELDGYLMHIGTDVNRSDGKQSWDFYPMIEIIIPGSAPDNLCTFSLSTWAGLIDDWGAEEQPEEAILQQLEQAIGFRPHGHIMFYSGCNGQQYHLLLGYIAIALLEKFGGYINFCGDVMKRKQDLIYEGQLLDIWYETTPGNQYYYQIADLQFLKAFIKQDNFRMIK</sequence>
<evidence type="ECO:0000313" key="2">
    <source>
        <dbReference type="Proteomes" id="UP000239872"/>
    </source>
</evidence>
<accession>A0A2S7SU77</accession>
<proteinExistence type="predicted"/>